<dbReference type="Gene3D" id="3.40.50.1820">
    <property type="entry name" value="alpha/beta hydrolase"/>
    <property type="match status" value="1"/>
</dbReference>
<dbReference type="SUPFAM" id="SSF53474">
    <property type="entry name" value="alpha/beta-Hydrolases"/>
    <property type="match status" value="1"/>
</dbReference>
<dbReference type="EMBL" id="VSSQ01000324">
    <property type="protein sequence ID" value="MPL91254.1"/>
    <property type="molecule type" value="Genomic_DNA"/>
</dbReference>
<dbReference type="PANTHER" id="PTHR16138:SF7">
    <property type="entry name" value="PALMITOYL-PROTEIN THIOESTERASE ABHD10, MITOCHONDRIAL"/>
    <property type="match status" value="1"/>
</dbReference>
<dbReference type="InterPro" id="IPR001375">
    <property type="entry name" value="Peptidase_S9_cat"/>
</dbReference>
<keyword evidence="1" id="KW-0378">Hydrolase</keyword>
<dbReference type="GO" id="GO:0008236">
    <property type="term" value="F:serine-type peptidase activity"/>
    <property type="evidence" value="ECO:0007669"/>
    <property type="project" value="InterPro"/>
</dbReference>
<sequence>MQEFIITAGNAKLPVVIHHPCGEDLNTALIISHGFRGSMDGGGRAVALAQRASKLGLTVIRFAFSPLEKLSLQVSELSAIVDYCRSTICSTIVLLGRSMGGSSAVVVAAQDQNIAGLCLWATPSNLFETFQLSLGSDYQLLKAGKTLDINDEYGKLLITPDFIEDFKKHDLIACIKKIKSPVLILHGGQDVVVPVGQAMTMFNYANDPKQLVIIDGGDHQFSNHSSLATDKALDWLKNHFS</sequence>
<feature type="domain" description="Peptidase S9 prolyl oligopeptidase catalytic" evidence="2">
    <location>
        <begin position="146"/>
        <end position="240"/>
    </location>
</feature>
<evidence type="ECO:0000313" key="3">
    <source>
        <dbReference type="EMBL" id="MPL91254.1"/>
    </source>
</evidence>
<reference evidence="3" key="1">
    <citation type="submission" date="2019-08" db="EMBL/GenBank/DDBJ databases">
        <authorList>
            <person name="Kucharzyk K."/>
            <person name="Murdoch R.W."/>
            <person name="Higgins S."/>
            <person name="Loffler F."/>
        </authorList>
    </citation>
    <scope>NUCLEOTIDE SEQUENCE</scope>
</reference>
<dbReference type="InterPro" id="IPR052382">
    <property type="entry name" value="ABHD10_acyl-thioesterase"/>
</dbReference>
<accession>A0A644VIN9</accession>
<evidence type="ECO:0000256" key="1">
    <source>
        <dbReference type="ARBA" id="ARBA00022801"/>
    </source>
</evidence>
<gene>
    <name evidence="3" type="ORF">SDC9_37321</name>
</gene>
<evidence type="ECO:0000259" key="2">
    <source>
        <dbReference type="Pfam" id="PF00326"/>
    </source>
</evidence>
<dbReference type="InterPro" id="IPR029058">
    <property type="entry name" value="AB_hydrolase_fold"/>
</dbReference>
<dbReference type="GO" id="GO:0006508">
    <property type="term" value="P:proteolysis"/>
    <property type="evidence" value="ECO:0007669"/>
    <property type="project" value="InterPro"/>
</dbReference>
<dbReference type="AlphaFoldDB" id="A0A644VIN9"/>
<proteinExistence type="predicted"/>
<name>A0A644VIN9_9ZZZZ</name>
<dbReference type="PANTHER" id="PTHR16138">
    <property type="entry name" value="MYCOPHENOLIC ACID ACYL-GLUCURONIDE ESTERASE, MITOCHONDRIAL"/>
    <property type="match status" value="1"/>
</dbReference>
<organism evidence="3">
    <name type="scientific">bioreactor metagenome</name>
    <dbReference type="NCBI Taxonomy" id="1076179"/>
    <lineage>
        <taxon>unclassified sequences</taxon>
        <taxon>metagenomes</taxon>
        <taxon>ecological metagenomes</taxon>
    </lineage>
</organism>
<dbReference type="Pfam" id="PF00326">
    <property type="entry name" value="Peptidase_S9"/>
    <property type="match status" value="1"/>
</dbReference>
<protein>
    <recommendedName>
        <fullName evidence="2">Peptidase S9 prolyl oligopeptidase catalytic domain-containing protein</fullName>
    </recommendedName>
</protein>
<comment type="caution">
    <text evidence="3">The sequence shown here is derived from an EMBL/GenBank/DDBJ whole genome shotgun (WGS) entry which is preliminary data.</text>
</comment>
<dbReference type="GO" id="GO:0004553">
    <property type="term" value="F:hydrolase activity, hydrolyzing O-glycosyl compounds"/>
    <property type="evidence" value="ECO:0007669"/>
    <property type="project" value="TreeGrafter"/>
</dbReference>